<dbReference type="Proteomes" id="UP000005744">
    <property type="component" value="Unassembled WGS sequence"/>
</dbReference>
<reference evidence="2 3" key="1">
    <citation type="submission" date="2011-11" db="EMBL/GenBank/DDBJ databases">
        <title>Improved High-Quality Draft sequence of Beggiatoa alba B18lD.</title>
        <authorList>
            <consortium name="US DOE Joint Genome Institute"/>
            <person name="Lucas S."/>
            <person name="Han J."/>
            <person name="Lapidus A."/>
            <person name="Cheng J.-F."/>
            <person name="Goodwin L."/>
            <person name="Pitluck S."/>
            <person name="Peters L."/>
            <person name="Mikhailova N."/>
            <person name="Held B."/>
            <person name="Detter J.C."/>
            <person name="Han C."/>
            <person name="Tapia R."/>
            <person name="Land M."/>
            <person name="Hauser L."/>
            <person name="Kyrpides N."/>
            <person name="Ivanova N."/>
            <person name="Pagani I."/>
            <person name="Samuel K."/>
            <person name="Teske A."/>
            <person name="Mueller J."/>
            <person name="Woyke T."/>
        </authorList>
    </citation>
    <scope>NUCLEOTIDE SEQUENCE [LARGE SCALE GENOMIC DNA]</scope>
    <source>
        <strain evidence="2 3">B18LD</strain>
    </source>
</reference>
<evidence type="ECO:0000259" key="1">
    <source>
        <dbReference type="Pfam" id="PF04383"/>
    </source>
</evidence>
<proteinExistence type="predicted"/>
<dbReference type="eggNOG" id="ENOG502Z7N4">
    <property type="taxonomic scope" value="Bacteria"/>
</dbReference>
<dbReference type="AlphaFoldDB" id="I3CHB0"/>
<dbReference type="EMBL" id="JH600070">
    <property type="protein sequence ID" value="EIJ43003.1"/>
    <property type="molecule type" value="Genomic_DNA"/>
</dbReference>
<keyword evidence="3" id="KW-1185">Reference proteome</keyword>
<dbReference type="STRING" id="395493.BegalDRAFT_2139"/>
<gene>
    <name evidence="2" type="ORF">BegalDRAFT_2139</name>
</gene>
<dbReference type="OrthoDB" id="5298460at2"/>
<dbReference type="HOGENOM" id="CLU_133823_1_1_6"/>
<name>I3CHB0_9GAMM</name>
<evidence type="ECO:0000313" key="3">
    <source>
        <dbReference type="Proteomes" id="UP000005744"/>
    </source>
</evidence>
<sequence>MTKINVNNTDVVVVKINNTDYILLTDIAKYKTEDTSAVIGNWMRNRNTIEYLGIWEKLNNPNFKPLEFEGFFCSLPSSAW</sequence>
<organism evidence="2 3">
    <name type="scientific">Beggiatoa alba B18LD</name>
    <dbReference type="NCBI Taxonomy" id="395493"/>
    <lineage>
        <taxon>Bacteria</taxon>
        <taxon>Pseudomonadati</taxon>
        <taxon>Pseudomonadota</taxon>
        <taxon>Gammaproteobacteria</taxon>
        <taxon>Thiotrichales</taxon>
        <taxon>Thiotrichaceae</taxon>
        <taxon>Beggiatoa</taxon>
    </lineage>
</organism>
<feature type="domain" description="KilA/APSES-type HTH DNA-binding" evidence="1">
    <location>
        <begin position="5"/>
        <end position="64"/>
    </location>
</feature>
<dbReference type="InterPro" id="IPR018004">
    <property type="entry name" value="KilA/APSES_HTH"/>
</dbReference>
<protein>
    <submittedName>
        <fullName evidence="2">KilA-N domain-containing protein</fullName>
    </submittedName>
</protein>
<accession>I3CHB0</accession>
<evidence type="ECO:0000313" key="2">
    <source>
        <dbReference type="EMBL" id="EIJ43003.1"/>
    </source>
</evidence>
<dbReference type="Pfam" id="PF04383">
    <property type="entry name" value="KilA-N"/>
    <property type="match status" value="1"/>
</dbReference>